<accession>A0A0A9VYQ6</accession>
<sequence>MLIGLLLSLTIVTTATRSRRIKESASSSTTLENLLLELVSAYENGIRNEGISQPRPSKVFQRRNISLPSDESHTLKYSFSIRGSLDNLKSPVIHLYKTKNKKLEGSNRTETARYKLLTKRTNEEFISYLDRLIEEKNSALRDTEEKIMAVKRKIGKARLSYEQKIFQRPKDTADLVTKLTKKEGMLRSQLTERLNTYLAAASSLILPPSAYPVPLSSQLSDPNLFHMKSRSVQVPGRWRFGRSVDAVGSHRKDPFLQKKDLEEITSMIWEGTAIEKPPKASEIFSLSRKPSVALHRIERRRPIRMKSCKKKSKRPKPMTVE</sequence>
<reference evidence="3" key="2">
    <citation type="submission" date="2014-07" db="EMBL/GenBank/DDBJ databases">
        <authorList>
            <person name="Hull J."/>
        </authorList>
    </citation>
    <scope>NUCLEOTIDE SEQUENCE</scope>
</reference>
<gene>
    <name evidence="3" type="primary">POLR3F</name>
    <name evidence="3" type="ORF">CM83_99109</name>
</gene>
<keyword evidence="2" id="KW-0732">Signal</keyword>
<keyword evidence="3" id="KW-0240">DNA-directed RNA polymerase</keyword>
<reference evidence="4" key="3">
    <citation type="submission" date="2014-09" db="EMBL/GenBank/DDBJ databases">
        <authorList>
            <person name="Magalhaes I.L.F."/>
            <person name="Oliveira U."/>
            <person name="Santos F.R."/>
            <person name="Vidigal T.H.D.A."/>
            <person name="Brescovit A.D."/>
            <person name="Santos A.J."/>
        </authorList>
    </citation>
    <scope>NUCLEOTIDE SEQUENCE</scope>
</reference>
<evidence type="ECO:0000256" key="2">
    <source>
        <dbReference type="SAM" id="SignalP"/>
    </source>
</evidence>
<dbReference type="AlphaFoldDB" id="A0A0A9VYQ6"/>
<name>A0A0A9VYQ6_LYGHE</name>
<feature type="compositionally biased region" description="Basic residues" evidence="1">
    <location>
        <begin position="297"/>
        <end position="321"/>
    </location>
</feature>
<dbReference type="GO" id="GO:0000428">
    <property type="term" value="C:DNA-directed RNA polymerase complex"/>
    <property type="evidence" value="ECO:0007669"/>
    <property type="project" value="UniProtKB-KW"/>
</dbReference>
<evidence type="ECO:0000313" key="3">
    <source>
        <dbReference type="EMBL" id="JAG00739.1"/>
    </source>
</evidence>
<keyword evidence="3" id="KW-0804">Transcription</keyword>
<reference evidence="3" key="1">
    <citation type="journal article" date="2014" name="PLoS ONE">
        <title>Transcriptome-Based Identification of ABC Transporters in the Western Tarnished Plant Bug Lygus hesperus.</title>
        <authorList>
            <person name="Hull J.J."/>
            <person name="Chaney K."/>
            <person name="Geib S.M."/>
            <person name="Fabrick J.A."/>
            <person name="Brent C.S."/>
            <person name="Walsh D."/>
            <person name="Lavine L.C."/>
        </authorList>
    </citation>
    <scope>NUCLEOTIDE SEQUENCE</scope>
</reference>
<dbReference type="EMBL" id="GBHO01042865">
    <property type="protein sequence ID" value="JAG00739.1"/>
    <property type="molecule type" value="Transcribed_RNA"/>
</dbReference>
<evidence type="ECO:0000256" key="1">
    <source>
        <dbReference type="SAM" id="MobiDB-lite"/>
    </source>
</evidence>
<feature type="region of interest" description="Disordered" evidence="1">
    <location>
        <begin position="295"/>
        <end position="321"/>
    </location>
</feature>
<dbReference type="EMBL" id="GBRD01012132">
    <property type="protein sequence ID" value="JAG53692.1"/>
    <property type="molecule type" value="Transcribed_RNA"/>
</dbReference>
<feature type="chain" id="PRO_5015033585" evidence="2">
    <location>
        <begin position="19"/>
        <end position="321"/>
    </location>
</feature>
<feature type="signal peptide" evidence="2">
    <location>
        <begin position="1"/>
        <end position="18"/>
    </location>
</feature>
<organism evidence="3">
    <name type="scientific">Lygus hesperus</name>
    <name type="common">Western plant bug</name>
    <dbReference type="NCBI Taxonomy" id="30085"/>
    <lineage>
        <taxon>Eukaryota</taxon>
        <taxon>Metazoa</taxon>
        <taxon>Ecdysozoa</taxon>
        <taxon>Arthropoda</taxon>
        <taxon>Hexapoda</taxon>
        <taxon>Insecta</taxon>
        <taxon>Pterygota</taxon>
        <taxon>Neoptera</taxon>
        <taxon>Paraneoptera</taxon>
        <taxon>Hemiptera</taxon>
        <taxon>Heteroptera</taxon>
        <taxon>Panheteroptera</taxon>
        <taxon>Cimicomorpha</taxon>
        <taxon>Miridae</taxon>
        <taxon>Mirini</taxon>
        <taxon>Lygus</taxon>
    </lineage>
</organism>
<proteinExistence type="predicted"/>
<evidence type="ECO:0000313" key="4">
    <source>
        <dbReference type="EMBL" id="JAG53692.1"/>
    </source>
</evidence>
<protein>
    <submittedName>
        <fullName evidence="3">DNA-directed RNA polymerase III subunit RPC6</fullName>
    </submittedName>
</protein>